<protein>
    <submittedName>
        <fullName evidence="2">Thioredoxin family protein</fullName>
    </submittedName>
</protein>
<evidence type="ECO:0000313" key="2">
    <source>
        <dbReference type="EMBL" id="MDQ9172328.1"/>
    </source>
</evidence>
<dbReference type="InterPro" id="IPR013766">
    <property type="entry name" value="Thioredoxin_domain"/>
</dbReference>
<evidence type="ECO:0000313" key="3">
    <source>
        <dbReference type="Proteomes" id="UP001225596"/>
    </source>
</evidence>
<dbReference type="PROSITE" id="PS51352">
    <property type="entry name" value="THIOREDOXIN_2"/>
    <property type="match status" value="1"/>
</dbReference>
<dbReference type="Gene3D" id="3.40.30.10">
    <property type="entry name" value="Glutaredoxin"/>
    <property type="match status" value="1"/>
</dbReference>
<accession>A0ABU1BVK6</accession>
<proteinExistence type="predicted"/>
<keyword evidence="3" id="KW-1185">Reference proteome</keyword>
<name>A0ABU1BVK6_9BURK</name>
<dbReference type="SUPFAM" id="SSF52833">
    <property type="entry name" value="Thioredoxin-like"/>
    <property type="match status" value="1"/>
</dbReference>
<dbReference type="RefSeq" id="WP_338438363.1">
    <property type="nucleotide sequence ID" value="NZ_JAUYVH010000021.1"/>
</dbReference>
<dbReference type="Proteomes" id="UP001225596">
    <property type="component" value="Unassembled WGS sequence"/>
</dbReference>
<comment type="caution">
    <text evidence="2">The sequence shown here is derived from an EMBL/GenBank/DDBJ whole genome shotgun (WGS) entry which is preliminary data.</text>
</comment>
<dbReference type="CDD" id="cd02947">
    <property type="entry name" value="TRX_family"/>
    <property type="match status" value="1"/>
</dbReference>
<sequence>MPMNRNFAAQEPARTEVDAYEGPTLLEFGAPWCPHCQAVQPLLEEAFAHHPGVRHIKIEDGKGKPLGRSYRVKLWPTLIFLSNGTEVDRLVRSGDGEELRRAMEKIDPTVR</sequence>
<dbReference type="Pfam" id="PF00085">
    <property type="entry name" value="Thioredoxin"/>
    <property type="match status" value="1"/>
</dbReference>
<dbReference type="InterPro" id="IPR036249">
    <property type="entry name" value="Thioredoxin-like_sf"/>
</dbReference>
<gene>
    <name evidence="2" type="ORF">Q8A64_18130</name>
</gene>
<evidence type="ECO:0000259" key="1">
    <source>
        <dbReference type="PROSITE" id="PS51352"/>
    </source>
</evidence>
<dbReference type="PANTHER" id="PTHR45663">
    <property type="entry name" value="GEO12009P1"/>
    <property type="match status" value="1"/>
</dbReference>
<organism evidence="2 3">
    <name type="scientific">Keguizhuia sedimenti</name>
    <dbReference type="NCBI Taxonomy" id="3064264"/>
    <lineage>
        <taxon>Bacteria</taxon>
        <taxon>Pseudomonadati</taxon>
        <taxon>Pseudomonadota</taxon>
        <taxon>Betaproteobacteria</taxon>
        <taxon>Burkholderiales</taxon>
        <taxon>Oxalobacteraceae</taxon>
        <taxon>Keguizhuia</taxon>
    </lineage>
</organism>
<dbReference type="EMBL" id="JAUYVH010000021">
    <property type="protein sequence ID" value="MDQ9172328.1"/>
    <property type="molecule type" value="Genomic_DNA"/>
</dbReference>
<dbReference type="PANTHER" id="PTHR45663:SF11">
    <property type="entry name" value="GEO12009P1"/>
    <property type="match status" value="1"/>
</dbReference>
<feature type="domain" description="Thioredoxin" evidence="1">
    <location>
        <begin position="1"/>
        <end position="108"/>
    </location>
</feature>
<reference evidence="2 3" key="1">
    <citation type="submission" date="2023-08" db="EMBL/GenBank/DDBJ databases">
        <title>Oxalobacteraceae gen .nov., isolated from river sludge outside the plant.</title>
        <authorList>
            <person name="Zhao S.Y."/>
        </authorList>
    </citation>
    <scope>NUCLEOTIDE SEQUENCE [LARGE SCALE GENOMIC DNA]</scope>
    <source>
        <strain evidence="2 3">R-40</strain>
    </source>
</reference>